<comment type="caution">
    <text evidence="1">The sequence shown here is derived from an EMBL/GenBank/DDBJ whole genome shotgun (WGS) entry which is preliminary data.</text>
</comment>
<proteinExistence type="predicted"/>
<dbReference type="EMBL" id="VDUX01000003">
    <property type="protein sequence ID" value="TXL61579.1"/>
    <property type="molecule type" value="Genomic_DNA"/>
</dbReference>
<sequence>MLTVGHSTHAIEHFLALLTRHGVTAVADVRSVPASRFTPQFNRPVLKRSLADHGIKYVFLGQELGARSDDRSCYVNGQVQYERLAQTVPFGEGIERLLKGAATERIAVLCAEQEPLDCHRTVLVSRVLADRGASVAHIHGDGRLEGHNDAMLRLMSGFGLDQDDLFHTHEELLDEALARQEQRIAYVDKDLALGEVQQG</sequence>
<dbReference type="OrthoDB" id="9789109at2"/>
<name>A0A5C8NIG9_9ACTN</name>
<evidence type="ECO:0000313" key="1">
    <source>
        <dbReference type="EMBL" id="TXL61579.1"/>
    </source>
</evidence>
<dbReference type="Pfam" id="PF04343">
    <property type="entry name" value="DUF488"/>
    <property type="match status" value="1"/>
</dbReference>
<protein>
    <submittedName>
        <fullName evidence="1">DUF488 domain-containing protein</fullName>
    </submittedName>
</protein>
<dbReference type="AlphaFoldDB" id="A0A5C8NIG9"/>
<evidence type="ECO:0000313" key="2">
    <source>
        <dbReference type="Proteomes" id="UP000321571"/>
    </source>
</evidence>
<dbReference type="PANTHER" id="PTHR39337:SF1">
    <property type="entry name" value="BLR5642 PROTEIN"/>
    <property type="match status" value="1"/>
</dbReference>
<dbReference type="PANTHER" id="PTHR39337">
    <property type="entry name" value="BLR5642 PROTEIN"/>
    <property type="match status" value="1"/>
</dbReference>
<keyword evidence="2" id="KW-1185">Reference proteome</keyword>
<reference evidence="1 2" key="1">
    <citation type="submission" date="2019-06" db="EMBL/GenBank/DDBJ databases">
        <title>Aeromicrobium sp. nov., isolated from a maize field.</title>
        <authorList>
            <person name="Lin S.-Y."/>
            <person name="Tsai C.-F."/>
            <person name="Young C.-C."/>
        </authorList>
    </citation>
    <scope>NUCLEOTIDE SEQUENCE [LARGE SCALE GENOMIC DNA]</scope>
    <source>
        <strain evidence="1 2">CC-CFT486</strain>
    </source>
</reference>
<gene>
    <name evidence="1" type="ORF">FHP06_08630</name>
</gene>
<organism evidence="1 2">
    <name type="scientific">Aeromicrobium terrae</name>
    <dbReference type="NCBI Taxonomy" id="2498846"/>
    <lineage>
        <taxon>Bacteria</taxon>
        <taxon>Bacillati</taxon>
        <taxon>Actinomycetota</taxon>
        <taxon>Actinomycetes</taxon>
        <taxon>Propionibacteriales</taxon>
        <taxon>Nocardioidaceae</taxon>
        <taxon>Aeromicrobium</taxon>
    </lineage>
</organism>
<dbReference type="Proteomes" id="UP000321571">
    <property type="component" value="Unassembled WGS sequence"/>
</dbReference>
<accession>A0A5C8NIG9</accession>
<dbReference type="InterPro" id="IPR007438">
    <property type="entry name" value="DUF488"/>
</dbReference>